<reference evidence="6 7" key="1">
    <citation type="journal article" date="2015" name="Sci. Rep.">
        <title>Genome of the facultative scuticociliatosis pathogen Pseudocohnilembus persalinus provides insight into its virulence through horizontal gene transfer.</title>
        <authorList>
            <person name="Xiong J."/>
            <person name="Wang G."/>
            <person name="Cheng J."/>
            <person name="Tian M."/>
            <person name="Pan X."/>
            <person name="Warren A."/>
            <person name="Jiang C."/>
            <person name="Yuan D."/>
            <person name="Miao W."/>
        </authorList>
    </citation>
    <scope>NUCLEOTIDE SEQUENCE [LARGE SCALE GENOMIC DNA]</scope>
    <source>
        <strain evidence="6">36N120E</strain>
    </source>
</reference>
<dbReference type="CDD" id="cd00051">
    <property type="entry name" value="EFh"/>
    <property type="match status" value="1"/>
</dbReference>
<accession>A0A0V0QF42</accession>
<dbReference type="Pfam" id="PF13499">
    <property type="entry name" value="EF-hand_7"/>
    <property type="match status" value="1"/>
</dbReference>
<dbReference type="SMART" id="SM00054">
    <property type="entry name" value="EFh"/>
    <property type="match status" value="4"/>
</dbReference>
<dbReference type="PANTHER" id="PTHR34524:SF6">
    <property type="entry name" value="CALCYPHOSINE LIKE"/>
    <property type="match status" value="1"/>
</dbReference>
<dbReference type="InterPro" id="IPR018247">
    <property type="entry name" value="EF_Hand_1_Ca_BS"/>
</dbReference>
<protein>
    <recommendedName>
        <fullName evidence="5">EF-hand domain-containing protein</fullName>
    </recommendedName>
</protein>
<feature type="compositionally biased region" description="Low complexity" evidence="4">
    <location>
        <begin position="564"/>
        <end position="586"/>
    </location>
</feature>
<organism evidence="6 7">
    <name type="scientific">Pseudocohnilembus persalinus</name>
    <name type="common">Ciliate</name>
    <dbReference type="NCBI Taxonomy" id="266149"/>
    <lineage>
        <taxon>Eukaryota</taxon>
        <taxon>Sar</taxon>
        <taxon>Alveolata</taxon>
        <taxon>Ciliophora</taxon>
        <taxon>Intramacronucleata</taxon>
        <taxon>Oligohymenophorea</taxon>
        <taxon>Scuticociliatia</taxon>
        <taxon>Philasterida</taxon>
        <taxon>Pseudocohnilembidae</taxon>
        <taxon>Pseudocohnilembus</taxon>
    </lineage>
</organism>
<dbReference type="SUPFAM" id="SSF47473">
    <property type="entry name" value="EF-hand"/>
    <property type="match status" value="1"/>
</dbReference>
<evidence type="ECO:0000313" key="6">
    <source>
        <dbReference type="EMBL" id="KRX00819.1"/>
    </source>
</evidence>
<dbReference type="InParanoid" id="A0A0V0QF42"/>
<dbReference type="InterPro" id="IPR002048">
    <property type="entry name" value="EF_hand_dom"/>
</dbReference>
<keyword evidence="7" id="KW-1185">Reference proteome</keyword>
<evidence type="ECO:0000259" key="5">
    <source>
        <dbReference type="PROSITE" id="PS50222"/>
    </source>
</evidence>
<keyword evidence="3" id="KW-0106">Calcium</keyword>
<proteinExistence type="predicted"/>
<gene>
    <name evidence="6" type="ORF">PPERSA_01998</name>
</gene>
<dbReference type="OMA" id="ISYGRFE"/>
<keyword evidence="1" id="KW-0479">Metal-binding</keyword>
<dbReference type="InterPro" id="IPR051581">
    <property type="entry name" value="Ca-bind"/>
</dbReference>
<evidence type="ECO:0000256" key="4">
    <source>
        <dbReference type="SAM" id="MobiDB-lite"/>
    </source>
</evidence>
<feature type="region of interest" description="Disordered" evidence="4">
    <location>
        <begin position="1"/>
        <end position="28"/>
    </location>
</feature>
<feature type="compositionally biased region" description="Polar residues" evidence="4">
    <location>
        <begin position="599"/>
        <end position="609"/>
    </location>
</feature>
<dbReference type="AlphaFoldDB" id="A0A0V0QF42"/>
<dbReference type="PANTHER" id="PTHR34524">
    <property type="entry name" value="CALCYPHOSIN"/>
    <property type="match status" value="1"/>
</dbReference>
<evidence type="ECO:0000256" key="3">
    <source>
        <dbReference type="ARBA" id="ARBA00022837"/>
    </source>
</evidence>
<sequence length="913" mass="109372">MKARKQRPHTQGSSNRDYRQNNLKRPQEITQIDFLATAKPRHFDQIIKEKQQKEQPNPLLETQNFYKDLNKSQKPLTQIAYPREAQLEEKSLRKRVFNGESNTIFDPLTKSNKLIRQQTKLVRNENPYLEQERLANYKHEDYSKQIQETQLVNIDRNYESLEGQVDLTKVKEIRRAIRRRYANRKNFQKIFNAWDQDNSGKITIPNAFDMIKKLGIKINLNEARVLVASVDHDRSGNMTMDEFMHLIFNDSDGLDVNLKQIPKVNEHNLHLIHENEQFNEDLNQKAVEQRKNRHQTQLNMILKNKCKNLANLFRLSDELNSGYVTFDKLEEIFQKQNIPRQILSEKDEKWIFDNYKYEDYKFNYKRFVDDLNAFQFHPDQVYQDHSDIQKQKSPIQRVISKFKENEDHQMYVFDAHKVNPWHLEKIRKDFKNIKRIMKRYLETEKDFQELFNKAYNIESEKQLQEKQISKKDLTNFIQNMFLNVGEKDVKKHQVENFLSVFQYNKHSHTNAAQLAPTIYLQEDEDWYEQVQRNTNPPLPPNSQKFHPDFPAQNQETDEKNQTPKNIENNENNKNNEINKNSENNENNSEENKKQFNENTDSFTTDNIRLNQPPIDNRRTQTAGGSMRRKTNLNNFTVTNPKLQNILQKLENRLFTGSQNSYQIFKNFDQDKDGYVSQKDLIQKIKSFALFSDSEIQQIVNYVDPQNTGQLNFRQFSDKIRDGLLYNDQKGRNTYINSMQPSKEYINSIQEIAPNVNKKIRDLINQRKGDKESLETTWRFKYTPHFKNTFNLIKPQFETPQYQEEKDRFNRSHNHRTEWQKQESRKKYGYEEGRINKIRHYQSQINCKKINQENLVEEKQNSKLKTKGILQWTYEHRAHLQNNWNGPNNKLAEVREERNQNAIRPPLFGKWNKL</sequence>
<feature type="domain" description="EF-hand" evidence="5">
    <location>
        <begin position="655"/>
        <end position="690"/>
    </location>
</feature>
<evidence type="ECO:0000313" key="7">
    <source>
        <dbReference type="Proteomes" id="UP000054937"/>
    </source>
</evidence>
<dbReference type="PROSITE" id="PS50222">
    <property type="entry name" value="EF_HAND_2"/>
    <property type="match status" value="2"/>
</dbReference>
<dbReference type="Gene3D" id="1.10.238.10">
    <property type="entry name" value="EF-hand"/>
    <property type="match status" value="2"/>
</dbReference>
<comment type="caution">
    <text evidence="6">The sequence shown here is derived from an EMBL/GenBank/DDBJ whole genome shotgun (WGS) entry which is preliminary data.</text>
</comment>
<dbReference type="GO" id="GO:0005509">
    <property type="term" value="F:calcium ion binding"/>
    <property type="evidence" value="ECO:0007669"/>
    <property type="project" value="InterPro"/>
</dbReference>
<name>A0A0V0QF42_PSEPJ</name>
<evidence type="ECO:0000256" key="1">
    <source>
        <dbReference type="ARBA" id="ARBA00022723"/>
    </source>
</evidence>
<feature type="domain" description="EF-hand" evidence="5">
    <location>
        <begin position="182"/>
        <end position="217"/>
    </location>
</feature>
<dbReference type="InterPro" id="IPR011992">
    <property type="entry name" value="EF-hand-dom_pair"/>
</dbReference>
<evidence type="ECO:0000256" key="2">
    <source>
        <dbReference type="ARBA" id="ARBA00022737"/>
    </source>
</evidence>
<dbReference type="EMBL" id="LDAU01000181">
    <property type="protein sequence ID" value="KRX00819.1"/>
    <property type="molecule type" value="Genomic_DNA"/>
</dbReference>
<dbReference type="OrthoDB" id="26525at2759"/>
<keyword evidence="2" id="KW-0677">Repeat</keyword>
<feature type="region of interest" description="Disordered" evidence="4">
    <location>
        <begin position="531"/>
        <end position="625"/>
    </location>
</feature>
<feature type="compositionally biased region" description="Polar residues" evidence="4">
    <location>
        <begin position="9"/>
        <end position="28"/>
    </location>
</feature>
<dbReference type="Proteomes" id="UP000054937">
    <property type="component" value="Unassembled WGS sequence"/>
</dbReference>
<dbReference type="PROSITE" id="PS00018">
    <property type="entry name" value="EF_HAND_1"/>
    <property type="match status" value="2"/>
</dbReference>